<evidence type="ECO:0008006" key="3">
    <source>
        <dbReference type="Google" id="ProtNLM"/>
    </source>
</evidence>
<evidence type="ECO:0000313" key="1">
    <source>
        <dbReference type="EMBL" id="RYC53431.1"/>
    </source>
</evidence>
<dbReference type="InterPro" id="IPR011051">
    <property type="entry name" value="RmlC_Cupin_sf"/>
</dbReference>
<dbReference type="AlphaFoldDB" id="A0A444VRK1"/>
<evidence type="ECO:0000313" key="2">
    <source>
        <dbReference type="Proteomes" id="UP000290261"/>
    </source>
</evidence>
<comment type="caution">
    <text evidence="1">The sequence shown here is derived from an EMBL/GenBank/DDBJ whole genome shotgun (WGS) entry which is preliminary data.</text>
</comment>
<name>A0A444VRK1_9FLAO</name>
<dbReference type="InterPro" id="IPR014710">
    <property type="entry name" value="RmlC-like_jellyroll"/>
</dbReference>
<dbReference type="Proteomes" id="UP000290261">
    <property type="component" value="Unassembled WGS sequence"/>
</dbReference>
<gene>
    <name evidence="1" type="ORF">DN53_04205</name>
</gene>
<reference evidence="1 2" key="1">
    <citation type="submission" date="2014-04" db="EMBL/GenBank/DDBJ databases">
        <title>Whole genome of Muricauda olearia.</title>
        <authorList>
            <person name="Zhang X.-H."/>
            <person name="Tang K."/>
        </authorList>
    </citation>
    <scope>NUCLEOTIDE SEQUENCE [LARGE SCALE GENOMIC DNA]</scope>
    <source>
        <strain evidence="1 2">Th120</strain>
    </source>
</reference>
<sequence>MIVQHPAQLFLGNKRACDQSEQYRCLSVPLQNNKKLKKVVRLSDETLAPRAFKSFTVEEDISLILIPLVGSITYGSNSANEVCVFPEELQIINLKKGNAFRITNKNEDALVNYLQIWVKMDLFPEKIIFDTYSHNQLNIIYGKKHVNILFGVFDGRREGFFTTSEQKNTLLTFVINGAFEVQNRLLESRDSLILSQTRLLELEALSENAIVLILEENN</sequence>
<dbReference type="SUPFAM" id="SSF51182">
    <property type="entry name" value="RmlC-like cupins"/>
    <property type="match status" value="1"/>
</dbReference>
<proteinExistence type="predicted"/>
<organism evidence="1 2">
    <name type="scientific">Flagellimonas olearia</name>
    <dbReference type="NCBI Taxonomy" id="552546"/>
    <lineage>
        <taxon>Bacteria</taxon>
        <taxon>Pseudomonadati</taxon>
        <taxon>Bacteroidota</taxon>
        <taxon>Flavobacteriia</taxon>
        <taxon>Flavobacteriales</taxon>
        <taxon>Flavobacteriaceae</taxon>
        <taxon>Flagellimonas</taxon>
    </lineage>
</organism>
<dbReference type="Gene3D" id="2.60.120.10">
    <property type="entry name" value="Jelly Rolls"/>
    <property type="match status" value="1"/>
</dbReference>
<keyword evidence="2" id="KW-1185">Reference proteome</keyword>
<dbReference type="RefSeq" id="WP_129653102.1">
    <property type="nucleotide sequence ID" value="NZ_ML142907.1"/>
</dbReference>
<dbReference type="EMBL" id="JJMP01000001">
    <property type="protein sequence ID" value="RYC53431.1"/>
    <property type="molecule type" value="Genomic_DNA"/>
</dbReference>
<accession>A0A444VRK1</accession>
<protein>
    <recommendedName>
        <fullName evidence="3">Quercetin 2,3-dioxygenase C-terminal cupin domain-containing protein</fullName>
    </recommendedName>
</protein>